<evidence type="ECO:0000313" key="1">
    <source>
        <dbReference type="EMBL" id="AYF52617.1"/>
    </source>
</evidence>
<name>A0A3G1TUW5_SALER</name>
<organism evidence="1">
    <name type="scientific">Salmonella enterica</name>
    <name type="common">Salmonella choleraesuis</name>
    <dbReference type="NCBI Taxonomy" id="28901"/>
    <lineage>
        <taxon>Bacteria</taxon>
        <taxon>Pseudomonadati</taxon>
        <taxon>Pseudomonadota</taxon>
        <taxon>Gammaproteobacteria</taxon>
        <taxon>Enterobacterales</taxon>
        <taxon>Enterobacteriaceae</taxon>
        <taxon>Salmonella</taxon>
    </lineage>
</organism>
<dbReference type="EMBL" id="MH760469">
    <property type="protein sequence ID" value="AYF52617.1"/>
    <property type="molecule type" value="Genomic_DNA"/>
</dbReference>
<dbReference type="AlphaFoldDB" id="A0A3G1TUW5"/>
<geneLocation type="plasmid" evidence="1">
    <name>p2016K-0796</name>
</geneLocation>
<proteinExistence type="predicted"/>
<evidence type="ECO:0008006" key="2">
    <source>
        <dbReference type="Google" id="ProtNLM"/>
    </source>
</evidence>
<accession>A0A3G1TUW5</accession>
<keyword evidence="1" id="KW-0614">Plasmid</keyword>
<sequence>MHTFHPQSLVWTREPQAFEISENKITITTMPHTDLKQSMCFCVNTPI</sequence>
<reference evidence="1" key="1">
    <citation type="journal article" date="2019" name="J. Antimicrob. Chemother.">
        <title>Novel trimethoprim resistance gene dfrA34 identified in Salmonella Heidelberg in the USA.</title>
        <authorList>
            <person name="Tagg K.A."/>
            <person name="Francois Watkins L."/>
            <person name="Moore M.D."/>
            <person name="Bennett C."/>
            <person name="Joung Y.J."/>
            <person name="Chen J.C."/>
            <person name="Folster J.P."/>
        </authorList>
    </citation>
    <scope>NUCLEOTIDE SEQUENCE</scope>
    <source>
        <strain evidence="1">2016K-0796</strain>
        <plasmid evidence="1">p2016K-0796</plasmid>
    </source>
</reference>
<protein>
    <recommendedName>
        <fullName evidence="2">DUF1349 domain-containing protein</fullName>
    </recommendedName>
</protein>